<dbReference type="Proteomes" id="UP000092578">
    <property type="component" value="Unassembled WGS sequence"/>
</dbReference>
<dbReference type="PANTHER" id="PTHR45266">
    <property type="entry name" value="OXALOACETATE DECARBOXYLASE ALPHA CHAIN"/>
    <property type="match status" value="1"/>
</dbReference>
<evidence type="ECO:0000313" key="6">
    <source>
        <dbReference type="Proteomes" id="UP000092578"/>
    </source>
</evidence>
<evidence type="ECO:0000256" key="2">
    <source>
        <dbReference type="ARBA" id="ARBA00023267"/>
    </source>
</evidence>
<dbReference type="PANTHER" id="PTHR45266:SF3">
    <property type="entry name" value="OXALOACETATE DECARBOXYLASE ALPHA CHAIN"/>
    <property type="match status" value="1"/>
</dbReference>
<dbReference type="InterPro" id="IPR011053">
    <property type="entry name" value="Single_hybrid_motif"/>
</dbReference>
<dbReference type="SUPFAM" id="SSF51230">
    <property type="entry name" value="Single hybrid motif"/>
    <property type="match status" value="1"/>
</dbReference>
<keyword evidence="3" id="KW-0444">Lipid biosynthesis</keyword>
<keyword evidence="3" id="KW-0443">Lipid metabolism</keyword>
<name>A0A1B9AXK4_9BACI</name>
<proteinExistence type="predicted"/>
<dbReference type="NCBIfam" id="NF005457">
    <property type="entry name" value="PRK07051.1"/>
    <property type="match status" value="1"/>
</dbReference>
<evidence type="ECO:0000313" key="5">
    <source>
        <dbReference type="EMBL" id="OCA88715.1"/>
    </source>
</evidence>
<dbReference type="AlphaFoldDB" id="A0A1B9AXK4"/>
<gene>
    <name evidence="5" type="ORF">A8F95_04510</name>
</gene>
<reference evidence="6" key="1">
    <citation type="submission" date="2016-05" db="EMBL/GenBank/DDBJ databases">
        <authorList>
            <person name="Liu B."/>
            <person name="Wang J."/>
            <person name="Zhu Y."/>
            <person name="Liu G."/>
            <person name="Chen Q."/>
            <person name="Chen Z."/>
            <person name="Lan J."/>
            <person name="Che J."/>
            <person name="Ge C."/>
            <person name="Shi H."/>
            <person name="Pan Z."/>
            <person name="Liu X."/>
        </authorList>
    </citation>
    <scope>NUCLEOTIDE SEQUENCE [LARGE SCALE GENOMIC DNA]</scope>
    <source>
        <strain evidence="6">FJAT-27215</strain>
    </source>
</reference>
<accession>A0A1B9AXK4</accession>
<keyword evidence="2 3" id="KW-0092">Biotin</keyword>
<dbReference type="InterPro" id="IPR000089">
    <property type="entry name" value="Biotin_lipoyl"/>
</dbReference>
<dbReference type="Pfam" id="PF00364">
    <property type="entry name" value="Biotin_lipoyl"/>
    <property type="match status" value="1"/>
</dbReference>
<dbReference type="InterPro" id="IPR001249">
    <property type="entry name" value="AcCoA_biotinCC"/>
</dbReference>
<dbReference type="GO" id="GO:0003989">
    <property type="term" value="F:acetyl-CoA carboxylase activity"/>
    <property type="evidence" value="ECO:0007669"/>
    <property type="project" value="InterPro"/>
</dbReference>
<dbReference type="InterPro" id="IPR050709">
    <property type="entry name" value="Biotin_Carboxyl_Carrier/Decarb"/>
</dbReference>
<dbReference type="RefSeq" id="WP_049665647.1">
    <property type="nucleotide sequence ID" value="NZ_MAYT01000012.1"/>
</dbReference>
<organism evidence="5 6">
    <name type="scientific">Pseudobacillus wudalianchiensis</name>
    <dbReference type="NCBI Taxonomy" id="1743143"/>
    <lineage>
        <taxon>Bacteria</taxon>
        <taxon>Bacillati</taxon>
        <taxon>Bacillota</taxon>
        <taxon>Bacilli</taxon>
        <taxon>Bacillales</taxon>
        <taxon>Bacillaceae</taxon>
        <taxon>Pseudobacillus</taxon>
    </lineage>
</organism>
<dbReference type="GO" id="GO:0006633">
    <property type="term" value="P:fatty acid biosynthetic process"/>
    <property type="evidence" value="ECO:0007669"/>
    <property type="project" value="UniProtKB-UniPathway"/>
</dbReference>
<evidence type="ECO:0000256" key="3">
    <source>
        <dbReference type="RuleBase" id="RU364072"/>
    </source>
</evidence>
<dbReference type="GO" id="GO:0009317">
    <property type="term" value="C:acetyl-CoA carboxylase complex"/>
    <property type="evidence" value="ECO:0007669"/>
    <property type="project" value="InterPro"/>
</dbReference>
<dbReference type="EMBL" id="MAYT01000012">
    <property type="protein sequence ID" value="OCA88715.1"/>
    <property type="molecule type" value="Genomic_DNA"/>
</dbReference>
<dbReference type="Gene3D" id="2.40.50.100">
    <property type="match status" value="1"/>
</dbReference>
<keyword evidence="3" id="KW-0276">Fatty acid metabolism</keyword>
<protein>
    <recommendedName>
        <fullName evidence="1 3">Biotin carboxyl carrier protein of acetyl-CoA carboxylase</fullName>
    </recommendedName>
</protein>
<keyword evidence="6" id="KW-1185">Reference proteome</keyword>
<dbReference type="UniPathway" id="UPA00094"/>
<feature type="domain" description="Lipoyl-binding" evidence="4">
    <location>
        <begin position="1"/>
        <end position="81"/>
    </location>
</feature>
<keyword evidence="3" id="KW-0275">Fatty acid biosynthesis</keyword>
<comment type="caution">
    <text evidence="5">The sequence shown here is derived from an EMBL/GenBank/DDBJ whole genome shotgun (WGS) entry which is preliminary data.</text>
</comment>
<comment type="function">
    <text evidence="3">This protein is a component of the acetyl coenzyme A carboxylase complex; first, biotin carboxylase catalyzes the carboxylation of the carrier protein and then the transcarboxylase transfers the carboxyl group to form malonyl-CoA.</text>
</comment>
<dbReference type="CDD" id="cd06850">
    <property type="entry name" value="biotinyl_domain"/>
    <property type="match status" value="1"/>
</dbReference>
<comment type="pathway">
    <text evidence="3">Lipid metabolism; fatty acid biosynthesis.</text>
</comment>
<evidence type="ECO:0000256" key="1">
    <source>
        <dbReference type="ARBA" id="ARBA00017562"/>
    </source>
</evidence>
<evidence type="ECO:0000259" key="4">
    <source>
        <dbReference type="PROSITE" id="PS50968"/>
    </source>
</evidence>
<dbReference type="PROSITE" id="PS50968">
    <property type="entry name" value="BIOTINYL_LIPOYL"/>
    <property type="match status" value="1"/>
</dbReference>
<dbReference type="PRINTS" id="PR01071">
    <property type="entry name" value="ACOABIOTINCC"/>
</dbReference>
<sequence length="83" mass="9070">MPSTKSQVLSPIPGVFYRKPAPDKEVFIKEGDAVKSGDVIGLVEVMKNFYEIKAETDGVLESFLVNEEDILDAGQEIAVISVQ</sequence>